<sequence>MHTCRTPFNSEFFVIIDPSRETTSRAWNRSPGQRLVRISPIPEFIPISSVSYSSSSDSEPDSDSVEMADDIGDELGFSQAQIRTIAQIVAAALAQDRAQNQATPASSSQPVVEERQIPDPVSDNQTSMGNTTPVENDVLKQLAELKERFDKMAASGGSVNTIGSGLPEEVVLAEVEWEEWMCAMLNIWDDCSSDEEEKMPVKIEIEKSITVKLVDGTEFMVCMTQASTESEWSKKISEFEDFLGIGDEASKIVQEQKAKARIL</sequence>
<reference evidence="2 3" key="1">
    <citation type="journal article" date="2014" name="PLoS ONE">
        <title>Global Analysis of Gene Expression Profiles in Physic Nut (Jatropha curcas L.) Seedlings Exposed to Salt Stress.</title>
        <authorList>
            <person name="Zhang L."/>
            <person name="Zhang C."/>
            <person name="Wu P."/>
            <person name="Chen Y."/>
            <person name="Li M."/>
            <person name="Jiang H."/>
            <person name="Wu G."/>
        </authorList>
    </citation>
    <scope>NUCLEOTIDE SEQUENCE [LARGE SCALE GENOMIC DNA]</scope>
    <source>
        <strain evidence="3">cv. GZQX0401</strain>
        <tissue evidence="2">Young leaves</tissue>
    </source>
</reference>
<protein>
    <submittedName>
        <fullName evidence="2">Uncharacterized protein</fullName>
    </submittedName>
</protein>
<proteinExistence type="predicted"/>
<feature type="compositionally biased region" description="Polar residues" evidence="1">
    <location>
        <begin position="100"/>
        <end position="110"/>
    </location>
</feature>
<evidence type="ECO:0000313" key="3">
    <source>
        <dbReference type="Proteomes" id="UP000027138"/>
    </source>
</evidence>
<dbReference type="EMBL" id="KK915288">
    <property type="protein sequence ID" value="KDP23061.1"/>
    <property type="molecule type" value="Genomic_DNA"/>
</dbReference>
<gene>
    <name evidence="2" type="ORF">JCGZ_01646</name>
</gene>
<evidence type="ECO:0000313" key="2">
    <source>
        <dbReference type="EMBL" id="KDP23061.1"/>
    </source>
</evidence>
<organism evidence="2 3">
    <name type="scientific">Jatropha curcas</name>
    <name type="common">Barbados nut</name>
    <dbReference type="NCBI Taxonomy" id="180498"/>
    <lineage>
        <taxon>Eukaryota</taxon>
        <taxon>Viridiplantae</taxon>
        <taxon>Streptophyta</taxon>
        <taxon>Embryophyta</taxon>
        <taxon>Tracheophyta</taxon>
        <taxon>Spermatophyta</taxon>
        <taxon>Magnoliopsida</taxon>
        <taxon>eudicotyledons</taxon>
        <taxon>Gunneridae</taxon>
        <taxon>Pentapetalae</taxon>
        <taxon>rosids</taxon>
        <taxon>fabids</taxon>
        <taxon>Malpighiales</taxon>
        <taxon>Euphorbiaceae</taxon>
        <taxon>Crotonoideae</taxon>
        <taxon>Jatropheae</taxon>
        <taxon>Jatropha</taxon>
    </lineage>
</organism>
<dbReference type="OrthoDB" id="1302650at2759"/>
<dbReference type="AlphaFoldDB" id="A0A067JGK4"/>
<feature type="region of interest" description="Disordered" evidence="1">
    <location>
        <begin position="100"/>
        <end position="132"/>
    </location>
</feature>
<feature type="compositionally biased region" description="Polar residues" evidence="1">
    <location>
        <begin position="122"/>
        <end position="132"/>
    </location>
</feature>
<dbReference type="Proteomes" id="UP000027138">
    <property type="component" value="Unassembled WGS sequence"/>
</dbReference>
<name>A0A067JGK4_JATCU</name>
<keyword evidence="3" id="KW-1185">Reference proteome</keyword>
<accession>A0A067JGK4</accession>
<evidence type="ECO:0000256" key="1">
    <source>
        <dbReference type="SAM" id="MobiDB-lite"/>
    </source>
</evidence>